<comment type="caution">
    <text evidence="2">The sequence shown here is derived from an EMBL/GenBank/DDBJ whole genome shotgun (WGS) entry which is preliminary data.</text>
</comment>
<gene>
    <name evidence="2" type="ORF">JW744_04170</name>
</gene>
<evidence type="ECO:0000256" key="1">
    <source>
        <dbReference type="SAM" id="MobiDB-lite"/>
    </source>
</evidence>
<dbReference type="AlphaFoldDB" id="A0A939C930"/>
<accession>A0A939C930</accession>
<dbReference type="EMBL" id="JAFGDB010000071">
    <property type="protein sequence ID" value="MBN2067637.1"/>
    <property type="molecule type" value="Genomic_DNA"/>
</dbReference>
<sequence>MKNKVLVIFLPIALVLVSSLVFAETNETVDPVLASAPVDEGGIVSAPPASDSAIEEAEEYLRDFLGDGYVERLIYYIGSSRDSVGWRSTIRFGYKLCNEPLVIEVEVYKDGTIKYDGPSKAYQCNIDKDTAVSIAKENGCVTIYKTYVAAKTYDRWFVECRGGAVLYLAIDIETGERVGVGYSATSPGAAAVTGEVIDEGKLKAKEYIQSLVGENYFEDRFTFEDESVDNNILTLKYNYLFGESPLLVEVQVYLADYSILEYSGPTTPYEPNINYQEASEIAIEQGLKEPFDINLTYKGDVEEGDENKIGKDYVWVAQKLQTEETIKGETRLAYIDIETGDVIDVKYFEEGRPSQQSSTSDVNGNPENGSQQNSRQKDAFSAFFEFIGQWIQSVLKFFGVG</sequence>
<proteinExistence type="predicted"/>
<evidence type="ECO:0008006" key="4">
    <source>
        <dbReference type="Google" id="ProtNLM"/>
    </source>
</evidence>
<organism evidence="2 3">
    <name type="scientific">Candidatus Iainarchaeum sp</name>
    <dbReference type="NCBI Taxonomy" id="3101447"/>
    <lineage>
        <taxon>Archaea</taxon>
        <taxon>Candidatus Iainarchaeota</taxon>
        <taxon>Candidatus Iainarchaeia</taxon>
        <taxon>Candidatus Iainarchaeales</taxon>
        <taxon>Candidatus Iainarchaeaceae</taxon>
        <taxon>Candidatus Iainarchaeum</taxon>
    </lineage>
</organism>
<reference evidence="2" key="1">
    <citation type="submission" date="2021-01" db="EMBL/GenBank/DDBJ databases">
        <title>Active Sulfur Cycling in an Early Earth Analoge.</title>
        <authorList>
            <person name="Hahn C.R."/>
            <person name="Youssef N.H."/>
            <person name="Elshahed M."/>
        </authorList>
    </citation>
    <scope>NUCLEOTIDE SEQUENCE</scope>
    <source>
        <strain evidence="2">Zod_Metabat.1151</strain>
    </source>
</reference>
<protein>
    <recommendedName>
        <fullName evidence="4">PepSY domain-containing protein</fullName>
    </recommendedName>
</protein>
<dbReference type="Proteomes" id="UP000809243">
    <property type="component" value="Unassembled WGS sequence"/>
</dbReference>
<evidence type="ECO:0000313" key="3">
    <source>
        <dbReference type="Proteomes" id="UP000809243"/>
    </source>
</evidence>
<evidence type="ECO:0000313" key="2">
    <source>
        <dbReference type="EMBL" id="MBN2067637.1"/>
    </source>
</evidence>
<name>A0A939C930_9ARCH</name>
<feature type="region of interest" description="Disordered" evidence="1">
    <location>
        <begin position="353"/>
        <end position="374"/>
    </location>
</feature>